<keyword evidence="3" id="KW-1185">Reference proteome</keyword>
<gene>
    <name evidence="2" type="ORF">D8S85_18790</name>
</gene>
<sequence length="559" mass="61485">MTKLQILYPILAVTLLLASCTADDHTTFVPNEAQRLSVTVTDGDYTSATTDDTSATSATRATENGYTTEFTEGDACGLFVVRSGQMIYSNEKLTAEKDAVTGNLVWKPEEGTTLFGGLSDEHYYLYYPYQASMDGKTAALTGNAPTDAEFFAPLIASWQPQEDQSTYDNYTKSDLMTAKGTAAKGANNTLRLSFAMTHRMALAVIEMPATTYKFENATDIPDFTTPVAASFTGNNLPFRNTDGCYRFLYNSATSPSLAGSYDNEQKEFSFSPSATAGSYKRYKVDGAATTVKKCTMQPGDFYCRDAEGNGYVIPQEASFALSQHQCIGIVYYLDDITGDNSGLLDTKFPNGTHGIVMSLWDIDENGEPKDGNGIMTWTYGDSESVYDWIKNNISILEAIGAIEIPDIQETDSYSGYANTCAIRAYNEHLSPDDNRRVKPLYALDAFSMKEAYKAPSNSSGWYWPSCEELKVMFLGQGNSKGTSGRDLLDGQIGKLPLKDTSKPEQPANAIKLGIAERWSSTEYNRQAEIAWNINSNGEAGKYPKYDEFMGYRVRPVLAF</sequence>
<dbReference type="InterPro" id="IPR042278">
    <property type="entry name" value="Mfa-like_1_N"/>
</dbReference>
<dbReference type="EMBL" id="CP032819">
    <property type="protein sequence ID" value="AZS31390.1"/>
    <property type="molecule type" value="Genomic_DNA"/>
</dbReference>
<dbReference type="PROSITE" id="PS51257">
    <property type="entry name" value="PROKAR_LIPOPROTEIN"/>
    <property type="match status" value="1"/>
</dbReference>
<dbReference type="AlphaFoldDB" id="A0A3Q9IQM5"/>
<keyword evidence="1" id="KW-0732">Signal</keyword>
<proteinExistence type="predicted"/>
<name>A0A3Q9IQM5_9BACT</name>
<feature type="chain" id="PRO_5018789796" description="Fimbrillin family protein" evidence="1">
    <location>
        <begin position="25"/>
        <end position="559"/>
    </location>
</feature>
<dbReference type="InterPro" id="IPR025049">
    <property type="entry name" value="Mfa-like_1"/>
</dbReference>
<dbReference type="CDD" id="cd13120">
    <property type="entry name" value="BF2867_like_N"/>
    <property type="match status" value="1"/>
</dbReference>
<dbReference type="Gene3D" id="2.60.40.3570">
    <property type="match status" value="1"/>
</dbReference>
<protein>
    <recommendedName>
        <fullName evidence="4">Fimbrillin family protein</fullName>
    </recommendedName>
</protein>
<evidence type="ECO:0000256" key="1">
    <source>
        <dbReference type="SAM" id="SignalP"/>
    </source>
</evidence>
<evidence type="ECO:0000313" key="2">
    <source>
        <dbReference type="EMBL" id="AZS31390.1"/>
    </source>
</evidence>
<organism evidence="2 3">
    <name type="scientific">Butyricimonas faecalis</name>
    <dbReference type="NCBI Taxonomy" id="2093856"/>
    <lineage>
        <taxon>Bacteria</taxon>
        <taxon>Pseudomonadati</taxon>
        <taxon>Bacteroidota</taxon>
        <taxon>Bacteroidia</taxon>
        <taxon>Bacteroidales</taxon>
        <taxon>Odoribacteraceae</taxon>
        <taxon>Butyricimonas</taxon>
    </lineage>
</organism>
<evidence type="ECO:0000313" key="3">
    <source>
        <dbReference type="Proteomes" id="UP000270673"/>
    </source>
</evidence>
<accession>A0A3Q9IQM5</accession>
<dbReference type="RefSeq" id="WP_106481981.1">
    <property type="nucleotide sequence ID" value="NZ_CP032819.1"/>
</dbReference>
<dbReference type="Gene3D" id="2.60.40.2620">
    <property type="entry name" value="Fimbrillin-like"/>
    <property type="match status" value="1"/>
</dbReference>
<dbReference type="Pfam" id="PF13149">
    <property type="entry name" value="Mfa_like_1"/>
    <property type="match status" value="1"/>
</dbReference>
<evidence type="ECO:0008006" key="4">
    <source>
        <dbReference type="Google" id="ProtNLM"/>
    </source>
</evidence>
<feature type="signal peptide" evidence="1">
    <location>
        <begin position="1"/>
        <end position="24"/>
    </location>
</feature>
<dbReference type="Proteomes" id="UP000270673">
    <property type="component" value="Chromosome"/>
</dbReference>
<dbReference type="OrthoDB" id="1050693at2"/>
<dbReference type="KEGG" id="buy:D8S85_18790"/>
<reference evidence="2 3" key="1">
    <citation type="submission" date="2018-10" db="EMBL/GenBank/DDBJ databases">
        <title>Butyricimonas faecalis sp. nov., isolated from human faeces and emended description of the genus Butyricimonas.</title>
        <authorList>
            <person name="Le Roy T."/>
            <person name="Van der Smissen P."/>
            <person name="Paquot A."/>
            <person name="Delzenne N."/>
            <person name="Muccioli G."/>
            <person name="Collet J.-F."/>
            <person name="Cani P.D."/>
        </authorList>
    </citation>
    <scope>NUCLEOTIDE SEQUENCE [LARGE SCALE GENOMIC DNA]</scope>
    <source>
        <strain evidence="2 3">H184</strain>
    </source>
</reference>